<proteinExistence type="predicted"/>
<dbReference type="EMBL" id="JAAIUW010000013">
    <property type="protein sequence ID" value="KAF7801691.1"/>
    <property type="molecule type" value="Genomic_DNA"/>
</dbReference>
<protein>
    <submittedName>
        <fullName evidence="2">Cullin-1</fullName>
    </submittedName>
</protein>
<dbReference type="AlphaFoldDB" id="A0A834SE36"/>
<reference evidence="2" key="1">
    <citation type="submission" date="2020-09" db="EMBL/GenBank/DDBJ databases">
        <title>Genome-Enabled Discovery of Anthraquinone Biosynthesis in Senna tora.</title>
        <authorList>
            <person name="Kang S.-H."/>
            <person name="Pandey R.P."/>
            <person name="Lee C.-M."/>
            <person name="Sim J.-S."/>
            <person name="Jeong J.-T."/>
            <person name="Choi B.-S."/>
            <person name="Jung M."/>
            <person name="Ginzburg D."/>
            <person name="Zhao K."/>
            <person name="Won S.Y."/>
            <person name="Oh T.-J."/>
            <person name="Yu Y."/>
            <person name="Kim N.-H."/>
            <person name="Lee O.R."/>
            <person name="Lee T.-H."/>
            <person name="Bashyal P."/>
            <person name="Kim T.-S."/>
            <person name="Lee W.-H."/>
            <person name="Kawkins C."/>
            <person name="Kim C.-K."/>
            <person name="Kim J.S."/>
            <person name="Ahn B.O."/>
            <person name="Rhee S.Y."/>
            <person name="Sohng J.K."/>
        </authorList>
    </citation>
    <scope>NUCLEOTIDE SEQUENCE</scope>
    <source>
        <tissue evidence="2">Leaf</tissue>
    </source>
</reference>
<comment type="caution">
    <text evidence="2">The sequence shown here is derived from an EMBL/GenBank/DDBJ whole genome shotgun (WGS) entry which is preliminary data.</text>
</comment>
<sequence length="100" mass="11414">MSPSSKSGKTNEALYGSNQEDESKPVATPLHHSIIVHLFSFSFGRSRSRMDRKIIDAEQGWEYMLQGITKLKKILEGSLEPNFSSKEYIMLYTYSFPFGD</sequence>
<accession>A0A834SE36</accession>
<feature type="region of interest" description="Disordered" evidence="1">
    <location>
        <begin position="1"/>
        <end position="24"/>
    </location>
</feature>
<gene>
    <name evidence="2" type="ORF">G2W53_040802</name>
</gene>
<feature type="compositionally biased region" description="Polar residues" evidence="1">
    <location>
        <begin position="1"/>
        <end position="10"/>
    </location>
</feature>
<dbReference type="OrthoDB" id="27073at2759"/>
<organism evidence="2 3">
    <name type="scientific">Senna tora</name>
    <dbReference type="NCBI Taxonomy" id="362788"/>
    <lineage>
        <taxon>Eukaryota</taxon>
        <taxon>Viridiplantae</taxon>
        <taxon>Streptophyta</taxon>
        <taxon>Embryophyta</taxon>
        <taxon>Tracheophyta</taxon>
        <taxon>Spermatophyta</taxon>
        <taxon>Magnoliopsida</taxon>
        <taxon>eudicotyledons</taxon>
        <taxon>Gunneridae</taxon>
        <taxon>Pentapetalae</taxon>
        <taxon>rosids</taxon>
        <taxon>fabids</taxon>
        <taxon>Fabales</taxon>
        <taxon>Fabaceae</taxon>
        <taxon>Caesalpinioideae</taxon>
        <taxon>Cassia clade</taxon>
        <taxon>Senna</taxon>
    </lineage>
</organism>
<dbReference type="Proteomes" id="UP000634136">
    <property type="component" value="Unassembled WGS sequence"/>
</dbReference>
<evidence type="ECO:0000313" key="3">
    <source>
        <dbReference type="Proteomes" id="UP000634136"/>
    </source>
</evidence>
<name>A0A834SE36_9FABA</name>
<evidence type="ECO:0000256" key="1">
    <source>
        <dbReference type="SAM" id="MobiDB-lite"/>
    </source>
</evidence>
<evidence type="ECO:0000313" key="2">
    <source>
        <dbReference type="EMBL" id="KAF7801691.1"/>
    </source>
</evidence>
<keyword evidence="3" id="KW-1185">Reference proteome</keyword>